<keyword evidence="1" id="KW-0808">Transferase</keyword>
<dbReference type="Proteomes" id="UP001499986">
    <property type="component" value="Unassembled WGS sequence"/>
</dbReference>
<dbReference type="InterPro" id="IPR050267">
    <property type="entry name" value="Anti-sigma-factor_SerPK"/>
</dbReference>
<dbReference type="PANTHER" id="PTHR35526:SF3">
    <property type="entry name" value="ANTI-SIGMA-F FACTOR RSBW"/>
    <property type="match status" value="1"/>
</dbReference>
<dbReference type="InterPro" id="IPR036890">
    <property type="entry name" value="HATPase_C_sf"/>
</dbReference>
<evidence type="ECO:0000256" key="1">
    <source>
        <dbReference type="ARBA" id="ARBA00022527"/>
    </source>
</evidence>
<proteinExistence type="predicted"/>
<organism evidence="4 5">
    <name type="scientific">Streptomyces coeruleofuscus</name>
    <dbReference type="NCBI Taxonomy" id="66879"/>
    <lineage>
        <taxon>Bacteria</taxon>
        <taxon>Bacillati</taxon>
        <taxon>Actinomycetota</taxon>
        <taxon>Actinomycetes</taxon>
        <taxon>Kitasatosporales</taxon>
        <taxon>Streptomycetaceae</taxon>
        <taxon>Streptomyces</taxon>
    </lineage>
</organism>
<name>A0ABP5WFR5_9ACTN</name>
<dbReference type="InterPro" id="IPR003594">
    <property type="entry name" value="HATPase_dom"/>
</dbReference>
<dbReference type="Pfam" id="PF13581">
    <property type="entry name" value="HATPase_c_2"/>
    <property type="match status" value="1"/>
</dbReference>
<reference evidence="5" key="1">
    <citation type="journal article" date="2019" name="Int. J. Syst. Evol. Microbiol.">
        <title>The Global Catalogue of Microorganisms (GCM) 10K type strain sequencing project: providing services to taxonomists for standard genome sequencing and annotation.</title>
        <authorList>
            <consortium name="The Broad Institute Genomics Platform"/>
            <consortium name="The Broad Institute Genome Sequencing Center for Infectious Disease"/>
            <person name="Wu L."/>
            <person name="Ma J."/>
        </authorList>
    </citation>
    <scope>NUCLEOTIDE SEQUENCE [LARGE SCALE GENOMIC DNA]</scope>
    <source>
        <strain evidence="5">JCM 4358</strain>
    </source>
</reference>
<comment type="caution">
    <text evidence="4">The sequence shown here is derived from an EMBL/GenBank/DDBJ whole genome shotgun (WGS) entry which is preliminary data.</text>
</comment>
<feature type="region of interest" description="Disordered" evidence="2">
    <location>
        <begin position="1"/>
        <end position="20"/>
    </location>
</feature>
<gene>
    <name evidence="4" type="ORF">GCM10010255_80600</name>
</gene>
<sequence>MDDMLRRARRADSGQPAARPELPAVVPGLYVRHREGGFTAHITASPNTFSKVRRLTATVPVTHGADQQAADTAQWVVSELLGNAVRACGDHVPLIAEVYATGRGVVVSVHDPVGELLPVRRSVAMDSDDAESGRGLDLLDVLTSGWRVVPTPLGKQIRCHVGGTK</sequence>
<evidence type="ECO:0000313" key="4">
    <source>
        <dbReference type="EMBL" id="GAA2426221.1"/>
    </source>
</evidence>
<keyword evidence="1" id="KW-0723">Serine/threonine-protein kinase</keyword>
<dbReference type="EMBL" id="BAAASE010000017">
    <property type="protein sequence ID" value="GAA2426221.1"/>
    <property type="molecule type" value="Genomic_DNA"/>
</dbReference>
<protein>
    <recommendedName>
        <fullName evidence="3">Histidine kinase/HSP90-like ATPase domain-containing protein</fullName>
    </recommendedName>
</protein>
<feature type="domain" description="Histidine kinase/HSP90-like ATPase" evidence="3">
    <location>
        <begin position="42"/>
        <end position="157"/>
    </location>
</feature>
<dbReference type="PANTHER" id="PTHR35526">
    <property type="entry name" value="ANTI-SIGMA-F FACTOR RSBW-RELATED"/>
    <property type="match status" value="1"/>
</dbReference>
<keyword evidence="1" id="KW-0418">Kinase</keyword>
<feature type="compositionally biased region" description="Basic and acidic residues" evidence="2">
    <location>
        <begin position="1"/>
        <end position="12"/>
    </location>
</feature>
<evidence type="ECO:0000256" key="2">
    <source>
        <dbReference type="SAM" id="MobiDB-lite"/>
    </source>
</evidence>
<keyword evidence="5" id="KW-1185">Reference proteome</keyword>
<dbReference type="Gene3D" id="3.30.565.10">
    <property type="entry name" value="Histidine kinase-like ATPase, C-terminal domain"/>
    <property type="match status" value="1"/>
</dbReference>
<accession>A0ABP5WFR5</accession>
<evidence type="ECO:0000259" key="3">
    <source>
        <dbReference type="Pfam" id="PF13581"/>
    </source>
</evidence>
<dbReference type="RefSeq" id="WP_346139499.1">
    <property type="nucleotide sequence ID" value="NZ_BAAASE010000017.1"/>
</dbReference>
<evidence type="ECO:0000313" key="5">
    <source>
        <dbReference type="Proteomes" id="UP001499986"/>
    </source>
</evidence>
<dbReference type="CDD" id="cd16936">
    <property type="entry name" value="HATPase_RsbW-like"/>
    <property type="match status" value="1"/>
</dbReference>